<feature type="chain" id="PRO_5039297826" description="LPXTG-motif cell wall anchor domain-containing protein" evidence="3">
    <location>
        <begin position="38"/>
        <end position="288"/>
    </location>
</feature>
<evidence type="ECO:0000256" key="3">
    <source>
        <dbReference type="SAM" id="SignalP"/>
    </source>
</evidence>
<gene>
    <name evidence="4" type="ORF">GA0070621_5060</name>
</gene>
<keyword evidence="5" id="KW-1185">Reference proteome</keyword>
<dbReference type="OrthoDB" id="3371212at2"/>
<feature type="signal peptide" evidence="3">
    <location>
        <begin position="1"/>
        <end position="37"/>
    </location>
</feature>
<reference evidence="4 5" key="1">
    <citation type="submission" date="2016-06" db="EMBL/GenBank/DDBJ databases">
        <authorList>
            <person name="Kjaerup R.B."/>
            <person name="Dalgaard T.S."/>
            <person name="Juul-Madsen H.R."/>
        </authorList>
    </citation>
    <scope>NUCLEOTIDE SEQUENCE [LARGE SCALE GENOMIC DNA]</scope>
    <source>
        <strain evidence="4 5">DSM 45248</strain>
    </source>
</reference>
<evidence type="ECO:0000256" key="2">
    <source>
        <dbReference type="SAM" id="Phobius"/>
    </source>
</evidence>
<keyword evidence="2" id="KW-1133">Transmembrane helix</keyword>
<name>A0A1A9ACL4_9ACTN</name>
<organism evidence="4 5">
    <name type="scientific">Micromonospora narathiwatensis</name>
    <dbReference type="NCBI Taxonomy" id="299146"/>
    <lineage>
        <taxon>Bacteria</taxon>
        <taxon>Bacillati</taxon>
        <taxon>Actinomycetota</taxon>
        <taxon>Actinomycetes</taxon>
        <taxon>Micromonosporales</taxon>
        <taxon>Micromonosporaceae</taxon>
        <taxon>Micromonospora</taxon>
    </lineage>
</organism>
<dbReference type="AlphaFoldDB" id="A0A1A9ACL4"/>
<sequence length="288" mass="29071">MRTREWPARRVRAGAAAGLSLVLAGGVSAVSAAPALAAPLGTVAISSQSGDVTSNPIFAKATTSAPCPAGYGENASLRVGPPNGPFTNLAKPLTDGGYDKAKVTFSPNRSYQLALGSNPADGVWWIVVECFSATAGRHPERFVTPITVSGTGWRVGASGQPAQPGSPDESATQTPTPSASPTATVDPTPAGSAEPNPATSMAEPTPAAHRLPASGASLVIAAIVTGGVLLAGSLVSLLVVRRRRVAPALPKVAWPEESVTEPPTEPPSDSAKTASSSSRTTTPTAKRK</sequence>
<evidence type="ECO:0008006" key="6">
    <source>
        <dbReference type="Google" id="ProtNLM"/>
    </source>
</evidence>
<protein>
    <recommendedName>
        <fullName evidence="6">LPXTG-motif cell wall anchor domain-containing protein</fullName>
    </recommendedName>
</protein>
<feature type="region of interest" description="Disordered" evidence="1">
    <location>
        <begin position="250"/>
        <end position="288"/>
    </location>
</feature>
<feature type="region of interest" description="Disordered" evidence="1">
    <location>
        <begin position="153"/>
        <end position="208"/>
    </location>
</feature>
<keyword evidence="3" id="KW-0732">Signal</keyword>
<evidence type="ECO:0000256" key="1">
    <source>
        <dbReference type="SAM" id="MobiDB-lite"/>
    </source>
</evidence>
<proteinExistence type="predicted"/>
<dbReference type="Proteomes" id="UP000198765">
    <property type="component" value="Chromosome I"/>
</dbReference>
<accession>A0A1A9ACL4</accession>
<evidence type="ECO:0000313" key="5">
    <source>
        <dbReference type="Proteomes" id="UP000198765"/>
    </source>
</evidence>
<keyword evidence="2" id="KW-0812">Transmembrane</keyword>
<feature type="compositionally biased region" description="Low complexity" evidence="1">
    <location>
        <begin position="170"/>
        <end position="190"/>
    </location>
</feature>
<dbReference type="RefSeq" id="WP_157740045.1">
    <property type="nucleotide sequence ID" value="NZ_LT594324.1"/>
</dbReference>
<keyword evidence="2" id="KW-0472">Membrane</keyword>
<feature type="transmembrane region" description="Helical" evidence="2">
    <location>
        <begin position="218"/>
        <end position="240"/>
    </location>
</feature>
<dbReference type="EMBL" id="LT594324">
    <property type="protein sequence ID" value="SBT53902.1"/>
    <property type="molecule type" value="Genomic_DNA"/>
</dbReference>
<evidence type="ECO:0000313" key="4">
    <source>
        <dbReference type="EMBL" id="SBT53902.1"/>
    </source>
</evidence>
<dbReference type="PATRIC" id="fig|299146.4.peg.5222"/>